<organism evidence="3 4">
    <name type="scientific">Streptomyces microflavus DSM 40593</name>
    <dbReference type="NCBI Taxonomy" id="1303692"/>
    <lineage>
        <taxon>Bacteria</taxon>
        <taxon>Bacillati</taxon>
        <taxon>Actinomycetota</taxon>
        <taxon>Actinomycetes</taxon>
        <taxon>Kitasatosporales</taxon>
        <taxon>Streptomycetaceae</taxon>
        <taxon>Streptomyces</taxon>
    </lineage>
</organism>
<feature type="region of interest" description="Disordered" evidence="1">
    <location>
        <begin position="195"/>
        <end position="221"/>
    </location>
</feature>
<dbReference type="PATRIC" id="fig|1303692.3.peg.734"/>
<evidence type="ECO:0000313" key="3">
    <source>
        <dbReference type="EMBL" id="AGK75702.1"/>
    </source>
</evidence>
<accession>N0CRM4</accession>
<dbReference type="EMBL" id="CP005080">
    <property type="protein sequence ID" value="AGK75702.1"/>
    <property type="molecule type" value="Genomic_DNA"/>
</dbReference>
<dbReference type="PROSITE" id="PS51257">
    <property type="entry name" value="PROKAR_LIPOPROTEIN"/>
    <property type="match status" value="1"/>
</dbReference>
<keyword evidence="3" id="KW-0449">Lipoprotein</keyword>
<dbReference type="PANTHER" id="PTHR39335">
    <property type="entry name" value="BLL4220 PROTEIN"/>
    <property type="match status" value="1"/>
</dbReference>
<dbReference type="Proteomes" id="UP000013304">
    <property type="component" value="Chromosome"/>
</dbReference>
<feature type="region of interest" description="Disordered" evidence="1">
    <location>
        <begin position="49"/>
        <end position="72"/>
    </location>
</feature>
<evidence type="ECO:0000256" key="1">
    <source>
        <dbReference type="SAM" id="MobiDB-lite"/>
    </source>
</evidence>
<reference evidence="3 4" key="1">
    <citation type="submission" date="2013-04" db="EMBL/GenBank/DDBJ databases">
        <title>Complete genome sequence of Streptomyces fulvissimus.</title>
        <authorList>
            <person name="Myronovskyi M."/>
            <person name="Tokovenko B."/>
            <person name="Manderscheid N."/>
            <person name="Petzke L."/>
            <person name="Luzhetskyy A."/>
        </authorList>
    </citation>
    <scope>NUCLEOTIDE SEQUENCE [LARGE SCALE GENOMIC DNA]</scope>
    <source>
        <strain evidence="3 4">DSM 40593</strain>
    </source>
</reference>
<keyword evidence="2" id="KW-0732">Signal</keyword>
<dbReference type="AlphaFoldDB" id="N0CRM4"/>
<dbReference type="PANTHER" id="PTHR39335:SF1">
    <property type="entry name" value="BLL4220 PROTEIN"/>
    <property type="match status" value="1"/>
</dbReference>
<dbReference type="KEGG" id="sfi:SFUL_718"/>
<dbReference type="OrthoDB" id="597632at2"/>
<dbReference type="HOGENOM" id="CLU_053665_0_0_11"/>
<proteinExistence type="predicted"/>
<name>N0CRM4_STRMI</name>
<evidence type="ECO:0000256" key="2">
    <source>
        <dbReference type="SAM" id="SignalP"/>
    </source>
</evidence>
<protein>
    <submittedName>
        <fullName evidence="3">Lipoprotein</fullName>
    </submittedName>
</protein>
<dbReference type="eggNOG" id="COG4315">
    <property type="taxonomic scope" value="Bacteria"/>
</dbReference>
<dbReference type="GO" id="GO:0043448">
    <property type="term" value="P:alkane catabolic process"/>
    <property type="evidence" value="ECO:0007669"/>
    <property type="project" value="TreeGrafter"/>
</dbReference>
<gene>
    <name evidence="3" type="ORF">SFUL_718</name>
</gene>
<feature type="signal peptide" evidence="2">
    <location>
        <begin position="1"/>
        <end position="22"/>
    </location>
</feature>
<feature type="chain" id="PRO_5039284217" evidence="2">
    <location>
        <begin position="23"/>
        <end position="303"/>
    </location>
</feature>
<dbReference type="Pfam" id="PF03640">
    <property type="entry name" value="Lipoprotein_15"/>
    <property type="match status" value="2"/>
</dbReference>
<evidence type="ECO:0000313" key="4">
    <source>
        <dbReference type="Proteomes" id="UP000013304"/>
    </source>
</evidence>
<dbReference type="InterPro" id="IPR005297">
    <property type="entry name" value="Lipoprotein_repeat"/>
</dbReference>
<sequence>MFRKRAMALASFAAVGVLMLSACGGSEDSASANPGGAAAESGGDGNAIDLSFNSGTAKENNADPKTGDLAPDAAPAVAKKPVVRKWVQLSAGQAGDLNPVIVNGAGFTLYRFDKDTANPSKSNCSGDCATTWPPYLVAPGGKVFLDNIKASAVGFIKRPDGNFQVTVGGWPTYLFSKDTKPGDTNGQGVGGTWFGVTPDGERAGQPQGGGTGGDGGGEAPQLGNSVIIFDEANFSENGAAQGLSGPGCRNVQRGSSFGSLSADGAIKIWEGENCTGKVQTVQGQVPDLAAIGMTTIKSVRFAG</sequence>
<feature type="compositionally biased region" description="Gly residues" evidence="1">
    <location>
        <begin position="206"/>
        <end position="218"/>
    </location>
</feature>